<name>A0A4S2L229_9HYME</name>
<dbReference type="EMBL" id="QBLH01000372">
    <property type="protein sequence ID" value="TGZ56196.1"/>
    <property type="molecule type" value="Genomic_DNA"/>
</dbReference>
<feature type="region of interest" description="Disordered" evidence="1">
    <location>
        <begin position="1"/>
        <end position="39"/>
    </location>
</feature>
<reference evidence="2 3" key="1">
    <citation type="journal article" date="2019" name="Philos. Trans. R. Soc. Lond., B, Biol. Sci.">
        <title>Ant behaviour and brain gene expression of defending hosts depend on the ecological success of the intruding social parasite.</title>
        <authorList>
            <person name="Kaur R."/>
            <person name="Stoldt M."/>
            <person name="Jongepier E."/>
            <person name="Feldmeyer B."/>
            <person name="Menzel F."/>
            <person name="Bornberg-Bauer E."/>
            <person name="Foitzik S."/>
        </authorList>
    </citation>
    <scope>NUCLEOTIDE SEQUENCE [LARGE SCALE GENOMIC DNA]</scope>
    <source>
        <tissue evidence="2">Whole body</tissue>
    </source>
</reference>
<dbReference type="AlphaFoldDB" id="A0A4S2L229"/>
<organism evidence="2 3">
    <name type="scientific">Temnothorax longispinosus</name>
    <dbReference type="NCBI Taxonomy" id="300112"/>
    <lineage>
        <taxon>Eukaryota</taxon>
        <taxon>Metazoa</taxon>
        <taxon>Ecdysozoa</taxon>
        <taxon>Arthropoda</taxon>
        <taxon>Hexapoda</taxon>
        <taxon>Insecta</taxon>
        <taxon>Pterygota</taxon>
        <taxon>Neoptera</taxon>
        <taxon>Endopterygota</taxon>
        <taxon>Hymenoptera</taxon>
        <taxon>Apocrita</taxon>
        <taxon>Aculeata</taxon>
        <taxon>Formicoidea</taxon>
        <taxon>Formicidae</taxon>
        <taxon>Myrmicinae</taxon>
        <taxon>Temnothorax</taxon>
    </lineage>
</organism>
<gene>
    <name evidence="2" type="ORF">DBV15_01660</name>
</gene>
<sequence length="885" mass="100297">MSREERGARSYKPPSVGRGKLGRGRARSQKTENEDIQTNSSFREAKARWSRISFNIAGTLLWRAAATSGRVGPDDNEPAAAKETEHRGICVRNFSCNPINGARHRHPLHRGSGVRRSCCCRGFLVDQYDHRRGIVYGKVRSSCTGCTFHCANAPFGFPPTNARARDVFYGRLYDIQGAPVSSNVISGFVDGSVWSCWTCFWSLRRPVYLIGCRPSGHWGSHTRFRLCLLKVLLLFQETSCRKQRYSGACVYRPTPLIVSSAGLAKKLRSLVATTSRIRRAEKVIVAIKPGAMVHPECEQLQPCHNYLNLVREGCRSDPALLACTPFNQCWPTLAIDSTGTAMRDVEDNDSNFRLLGLPTFVASDCRLKLQGCSENRLRGSDGIYGNVVETTRKGSGVREKERNDPKWHFESFSFLKPKFAFEDAMKRERADGRARRGSLLTCQVQPVIELLKAGPRPLRQSEVWRLGNAKFARTYTLSAFSGARRYTSTQEPKKNASYNRDNYATSFFRNVHFDGNDSVYRGRRDRQVGLPELSGAAAFRLKINEIAVDSPPGIARSVIESKTENSTVTPARIRFPCFSSAQILDDFTMRQIVHGHGVLVVTDTSGWERRRDAALRWTNGQNQITERETYKPFPRYRYERFSLRARSPLAEHGNQHELRQIRTPHTDIRGFIWGFWLEDARKRPREHRMVLPPVTSTPTTPVETHFKVAGHSDGLLRGRGEFRSGYGISKTSRLNERRNMYFLTTKRRNEYNGIHMRISACRVKKCVHVERSGGNRVGHNCRDSWLLRARIAPDCERLNEDWRSAFQFAHMTLVSPPPRAAPRRRQTLLCGRSVAVTSAVAARLFPRMRKILNSHGYLILISASFLAGVGDRLRARYTFSDSANI</sequence>
<keyword evidence="3" id="KW-1185">Reference proteome</keyword>
<evidence type="ECO:0000313" key="3">
    <source>
        <dbReference type="Proteomes" id="UP000310200"/>
    </source>
</evidence>
<evidence type="ECO:0000256" key="1">
    <source>
        <dbReference type="SAM" id="MobiDB-lite"/>
    </source>
</evidence>
<accession>A0A4S2L229</accession>
<comment type="caution">
    <text evidence="2">The sequence shown here is derived from an EMBL/GenBank/DDBJ whole genome shotgun (WGS) entry which is preliminary data.</text>
</comment>
<protein>
    <submittedName>
        <fullName evidence="2">Uncharacterized protein</fullName>
    </submittedName>
</protein>
<evidence type="ECO:0000313" key="2">
    <source>
        <dbReference type="EMBL" id="TGZ56196.1"/>
    </source>
</evidence>
<dbReference type="Proteomes" id="UP000310200">
    <property type="component" value="Unassembled WGS sequence"/>
</dbReference>
<proteinExistence type="predicted"/>